<dbReference type="EMBL" id="CACVBS010000037">
    <property type="protein sequence ID" value="CAA7262973.1"/>
    <property type="molecule type" value="Genomic_DNA"/>
</dbReference>
<evidence type="ECO:0000313" key="2">
    <source>
        <dbReference type="Proteomes" id="UP000467700"/>
    </source>
</evidence>
<keyword evidence="2" id="KW-1185">Reference proteome</keyword>
<protein>
    <submittedName>
        <fullName evidence="1">Uncharacterized protein</fullName>
    </submittedName>
</protein>
<dbReference type="AlphaFoldDB" id="A0A8S0WIC1"/>
<dbReference type="Proteomes" id="UP000467700">
    <property type="component" value="Unassembled WGS sequence"/>
</dbReference>
<accession>A0A8S0WIC1</accession>
<proteinExistence type="predicted"/>
<dbReference type="OrthoDB" id="3252135at2759"/>
<evidence type="ECO:0000313" key="1">
    <source>
        <dbReference type="EMBL" id="CAA7262973.1"/>
    </source>
</evidence>
<sequence>MYRGFQSCVPDQLTKRVRKSADRDDEIQERFFLTSSWALGEPDSSPSEFVVCRLCQPDSWNYEKQNVWASVATPSASCLLLAPTMEFQTFLCASELPSYSPSVPVPSYSFELACGEQRLEHTPRVVHPPPTSVFVKKIGRTTVVLNEQEEGVSVPTFGRSAHISGTVCFEESCSVLGVVLQVEGKLDSTISEAGGLSTKLFNQRYPLWSQCNSQGEPCPSQIPFSVFLPPTFTYNGAAAPLPPSFHTHFMDVPALFVKASYQLRFIITRIRHKKLEMWPKVKHAVVPFTYVPRTRSHRPIVTSPCFFSSVKTSPEEWYQAVTSLRTRPNARIDPITCHLFIPAGRIYGLKDKIPFHVQLSGIICTLKDVFAGCVSGLDRVLSVDSSNTTASRRSPAENPFIRVYLLRQVSVSMKGTSAWRNIVLGEGTLAPIPPDLSSCCSLTRQCREGHVDWEGEVSCRDDITVGGFNAANVHVKDFIALSLTPPDRRSSPLLDLQVTIPIRLVTDSWTDVAGPDAGALAQ</sequence>
<reference evidence="1 2" key="1">
    <citation type="submission" date="2020-01" db="EMBL/GenBank/DDBJ databases">
        <authorList>
            <person name="Gupta K D."/>
        </authorList>
    </citation>
    <scope>NUCLEOTIDE SEQUENCE [LARGE SCALE GENOMIC DNA]</scope>
</reference>
<name>A0A8S0WIC1_CYCAE</name>
<organism evidence="1 2">
    <name type="scientific">Cyclocybe aegerita</name>
    <name type="common">Black poplar mushroom</name>
    <name type="synonym">Agrocybe aegerita</name>
    <dbReference type="NCBI Taxonomy" id="1973307"/>
    <lineage>
        <taxon>Eukaryota</taxon>
        <taxon>Fungi</taxon>
        <taxon>Dikarya</taxon>
        <taxon>Basidiomycota</taxon>
        <taxon>Agaricomycotina</taxon>
        <taxon>Agaricomycetes</taxon>
        <taxon>Agaricomycetidae</taxon>
        <taxon>Agaricales</taxon>
        <taxon>Agaricineae</taxon>
        <taxon>Bolbitiaceae</taxon>
        <taxon>Cyclocybe</taxon>
    </lineage>
</organism>
<comment type="caution">
    <text evidence="1">The sequence shown here is derived from an EMBL/GenBank/DDBJ whole genome shotgun (WGS) entry which is preliminary data.</text>
</comment>
<gene>
    <name evidence="1" type="ORF">AAE3_LOCUS5180</name>
</gene>